<reference evidence="2 3" key="1">
    <citation type="journal article" date="2010" name="Nature">
        <title>The Ectocarpus genome and the independent evolution of multicellularity in brown algae.</title>
        <authorList>
            <person name="Cock J.M."/>
            <person name="Sterck L."/>
            <person name="Rouze P."/>
            <person name="Scornet D."/>
            <person name="Allen A.E."/>
            <person name="Amoutzias G."/>
            <person name="Anthouard V."/>
            <person name="Artiguenave F."/>
            <person name="Aury J.M."/>
            <person name="Badger J.H."/>
            <person name="Beszteri B."/>
            <person name="Billiau K."/>
            <person name="Bonnet E."/>
            <person name="Bothwell J.H."/>
            <person name="Bowler C."/>
            <person name="Boyen C."/>
            <person name="Brownlee C."/>
            <person name="Carrano C.J."/>
            <person name="Charrier B."/>
            <person name="Cho G.Y."/>
            <person name="Coelho S.M."/>
            <person name="Collen J."/>
            <person name="Corre E."/>
            <person name="Da Silva C."/>
            <person name="Delage L."/>
            <person name="Delaroque N."/>
            <person name="Dittami S.M."/>
            <person name="Doulbeau S."/>
            <person name="Elias M."/>
            <person name="Farnham G."/>
            <person name="Gachon C.M."/>
            <person name="Gschloessl B."/>
            <person name="Heesch S."/>
            <person name="Jabbari K."/>
            <person name="Jubin C."/>
            <person name="Kawai H."/>
            <person name="Kimura K."/>
            <person name="Kloareg B."/>
            <person name="Kupper F.C."/>
            <person name="Lang D."/>
            <person name="Le Bail A."/>
            <person name="Leblanc C."/>
            <person name="Lerouge P."/>
            <person name="Lohr M."/>
            <person name="Lopez P.J."/>
            <person name="Martens C."/>
            <person name="Maumus F."/>
            <person name="Michel G."/>
            <person name="Miranda-Saavedra D."/>
            <person name="Morales J."/>
            <person name="Moreau H."/>
            <person name="Motomura T."/>
            <person name="Nagasato C."/>
            <person name="Napoli C.A."/>
            <person name="Nelson D.R."/>
            <person name="Nyvall-Collen P."/>
            <person name="Peters A.F."/>
            <person name="Pommier C."/>
            <person name="Potin P."/>
            <person name="Poulain J."/>
            <person name="Quesneville H."/>
            <person name="Read B."/>
            <person name="Rensing S.A."/>
            <person name="Ritter A."/>
            <person name="Rousvoal S."/>
            <person name="Samanta M."/>
            <person name="Samson G."/>
            <person name="Schroeder D.C."/>
            <person name="Segurens B."/>
            <person name="Strittmatter M."/>
            <person name="Tonon T."/>
            <person name="Tregear J.W."/>
            <person name="Valentin K."/>
            <person name="von Dassow P."/>
            <person name="Yamagishi T."/>
            <person name="Van de Peer Y."/>
            <person name="Wincker P."/>
        </authorList>
    </citation>
    <scope>NUCLEOTIDE SEQUENCE [LARGE SCALE GENOMIC DNA]</scope>
    <source>
        <strain evidence="3">Ec32 / CCAP1310/4</strain>
    </source>
</reference>
<organism evidence="2 3">
    <name type="scientific">Ectocarpus siliculosus</name>
    <name type="common">Brown alga</name>
    <name type="synonym">Conferva siliculosa</name>
    <dbReference type="NCBI Taxonomy" id="2880"/>
    <lineage>
        <taxon>Eukaryota</taxon>
        <taxon>Sar</taxon>
        <taxon>Stramenopiles</taxon>
        <taxon>Ochrophyta</taxon>
        <taxon>PX clade</taxon>
        <taxon>Phaeophyceae</taxon>
        <taxon>Ectocarpales</taxon>
        <taxon>Ectocarpaceae</taxon>
        <taxon>Ectocarpus</taxon>
    </lineage>
</organism>
<evidence type="ECO:0000313" key="2">
    <source>
        <dbReference type="EMBL" id="CBJ34253.1"/>
    </source>
</evidence>
<keyword evidence="1" id="KW-0812">Transmembrane</keyword>
<feature type="transmembrane region" description="Helical" evidence="1">
    <location>
        <begin position="83"/>
        <end position="105"/>
    </location>
</feature>
<dbReference type="EMBL" id="FN649760">
    <property type="protein sequence ID" value="CBJ34253.1"/>
    <property type="molecule type" value="Genomic_DNA"/>
</dbReference>
<proteinExistence type="predicted"/>
<gene>
    <name evidence="2" type="ORF">Esi_1748_0001</name>
</gene>
<keyword evidence="3" id="KW-1185">Reference proteome</keyword>
<name>D7FN39_ECTSI</name>
<sequence length="160" mass="18431">MTGSRMGSFKRASGMEDDDQDSNLFFDRVYCANPQEKRLFPSAHLVRVLAVANAGLGVLYLHWRYTSTFPPTVGRWDYMSWKLYWWWLFFSAEFFLAIAVWVGLAQRLFPVQRIKVTMDDITSVDDQVGYNAREWHLANSALPLAFIFTGEDSRQASSPS</sequence>
<evidence type="ECO:0000256" key="1">
    <source>
        <dbReference type="SAM" id="Phobius"/>
    </source>
</evidence>
<dbReference type="AlphaFoldDB" id="D7FN39"/>
<feature type="transmembrane region" description="Helical" evidence="1">
    <location>
        <begin position="45"/>
        <end position="63"/>
    </location>
</feature>
<protein>
    <submittedName>
        <fullName evidence="2">Uncharacterized protein</fullName>
    </submittedName>
</protein>
<accession>D7FN39</accession>
<keyword evidence="1" id="KW-1133">Transmembrane helix</keyword>
<evidence type="ECO:0000313" key="3">
    <source>
        <dbReference type="Proteomes" id="UP000002630"/>
    </source>
</evidence>
<dbReference type="Proteomes" id="UP000002630">
    <property type="component" value="Unassembled WGS sequence"/>
</dbReference>
<keyword evidence="1" id="KW-0472">Membrane</keyword>
<dbReference type="InParanoid" id="D7FN39"/>